<feature type="domain" description="Importin N-terminal" evidence="4">
    <location>
        <begin position="21"/>
        <end position="87"/>
    </location>
</feature>
<dbReference type="SMART" id="SM00913">
    <property type="entry name" value="IBN_N"/>
    <property type="match status" value="1"/>
</dbReference>
<keyword evidence="2" id="KW-0813">Transport</keyword>
<evidence type="ECO:0000259" key="4">
    <source>
        <dbReference type="PROSITE" id="PS50166"/>
    </source>
</evidence>
<dbReference type="GO" id="GO:0031267">
    <property type="term" value="F:small GTPase binding"/>
    <property type="evidence" value="ECO:0007669"/>
    <property type="project" value="InterPro"/>
</dbReference>
<proteinExistence type="predicted"/>
<name>A0A1R2ARD0_9CILI</name>
<evidence type="ECO:0000313" key="5">
    <source>
        <dbReference type="EMBL" id="OMJ66970.1"/>
    </source>
</evidence>
<dbReference type="Gene3D" id="1.25.10.10">
    <property type="entry name" value="Leucine-rich Repeat Variant"/>
    <property type="match status" value="1"/>
</dbReference>
<dbReference type="InterPro" id="IPR011989">
    <property type="entry name" value="ARM-like"/>
</dbReference>
<dbReference type="InterPro" id="IPR001494">
    <property type="entry name" value="Importin-beta_N"/>
</dbReference>
<dbReference type="Pfam" id="PF03810">
    <property type="entry name" value="IBN_N"/>
    <property type="match status" value="1"/>
</dbReference>
<dbReference type="InterPro" id="IPR013598">
    <property type="entry name" value="Exportin-1/Importin-b-like"/>
</dbReference>
<dbReference type="Pfam" id="PF08389">
    <property type="entry name" value="Xpo1"/>
    <property type="match status" value="1"/>
</dbReference>
<gene>
    <name evidence="5" type="ORF">SteCoe_36007</name>
</gene>
<dbReference type="SUPFAM" id="SSF48371">
    <property type="entry name" value="ARM repeat"/>
    <property type="match status" value="1"/>
</dbReference>
<protein>
    <recommendedName>
        <fullName evidence="4">Importin N-terminal domain-containing protein</fullName>
    </recommendedName>
</protein>
<evidence type="ECO:0000256" key="1">
    <source>
        <dbReference type="ARBA" id="ARBA00004123"/>
    </source>
</evidence>
<dbReference type="PANTHER" id="PTHR10997:SF9">
    <property type="entry name" value="IMPORTIN-9"/>
    <property type="match status" value="1"/>
</dbReference>
<keyword evidence="6" id="KW-1185">Reference proteome</keyword>
<dbReference type="PROSITE" id="PS50166">
    <property type="entry name" value="IMPORTIN_B_NT"/>
    <property type="match status" value="1"/>
</dbReference>
<dbReference type="Proteomes" id="UP000187209">
    <property type="component" value="Unassembled WGS sequence"/>
</dbReference>
<keyword evidence="3" id="KW-0539">Nucleus</keyword>
<dbReference type="OrthoDB" id="431626at2759"/>
<evidence type="ECO:0000256" key="2">
    <source>
        <dbReference type="ARBA" id="ARBA00022448"/>
    </source>
</evidence>
<accession>A0A1R2ARD0</accession>
<dbReference type="GO" id="GO:0006606">
    <property type="term" value="P:protein import into nucleus"/>
    <property type="evidence" value="ECO:0007669"/>
    <property type="project" value="TreeGrafter"/>
</dbReference>
<dbReference type="GO" id="GO:0005635">
    <property type="term" value="C:nuclear envelope"/>
    <property type="evidence" value="ECO:0007669"/>
    <property type="project" value="TreeGrafter"/>
</dbReference>
<evidence type="ECO:0000313" key="6">
    <source>
        <dbReference type="Proteomes" id="UP000187209"/>
    </source>
</evidence>
<dbReference type="AlphaFoldDB" id="A0A1R2ARD0"/>
<sequence>MEHLFDILSTCISNPSFLSKASDVLKDFEASEGYAPALIIAMNSSPSKQIQTLAGILLKNFITDHWEELSQNDKNKTKQEILTILFLNDPKLRNLTALSLAGIIHHEFPDKWPNFFTILVGLLQNKPPDDVVVILNVLSLIFQECDDRLSRALPMLIPVLLEVYKTFSYEIVREKVFEVLGLCLECLSWADGVDQILVDRSLNPTWWAWSGIFAECISSQTGSLKCKYNVLKLLTCFYRDFTVSSQAWVAGIIPVVWVFMYSLVPIYIEKTIFNKESVTSDLLEDIATGVEGLAAQLLELASSVVLRPIKNESVSKELENFITLLIWYLLLTADQQRLWKNEPNQFITDDDIEEGLRSARLGSLKLISDIIEIFGDKAIETILQVLSKVLLSLENKTINLLSSNYPEMQDLVQGVNFSLGSLCKNYYTNYSWKMREAVVLVIGTLSKDILLFNSKARKKNLSQISIATILYNVILKDLYNTKDILKGRALCCIGKISDLLENSQCVEIFLQVCKSMEASNVAVKLSACYAVYKLSQKINSTEIPDALISLLLSLIKLLDEVTSETLPIVLDTLLQISRLNEEATRKILNHGAPVILKVFTKCYGENTLNMKIMALLRCWCDLSKCIGPLVDNFCPLVVNLINNYPHREKVTSFSSNSTIETKTGAEAIMILPNTLEIMGIFLKKSQSFSNERMAVIEVLCPLLDLLGKNDDPAVLLHGTALLRAYASYADKEIIHKGLVDKMIESTLTLLDPYKNEAGALHLGFYVVNIFSKLSPQIDQDLLVGCMNKLYRCKMPSVVQGFVLVFARLIHSYSSEIIGFLCSLTVERRVALKILLDKWLIHQPLIRGRYSKNCTITALTRMFILKDPNIESLLVVGYNPSHSNTGSEVIAPLKILCTLIRCLDNESFIPKRKAPELNSQDEFNTVIEGSGLGVVGEYDDQDERMDTIEDDVKSEEREDPIESLKTDLMKEVKEVYDADDFKMPVSKDKGLGDYETGSECLMSDMLEFDYEEADDLGEDFHEDDLYGLQDWYGSISLQSFLLDFFNNLMQNDRDYLVKCIKHLLPDDVALFRKHFTF</sequence>
<dbReference type="InterPro" id="IPR016024">
    <property type="entry name" value="ARM-type_fold"/>
</dbReference>
<comment type="subcellular location">
    <subcellularLocation>
        <location evidence="1">Nucleus</location>
    </subcellularLocation>
</comment>
<dbReference type="GO" id="GO:0005829">
    <property type="term" value="C:cytosol"/>
    <property type="evidence" value="ECO:0007669"/>
    <property type="project" value="TreeGrafter"/>
</dbReference>
<reference evidence="5 6" key="1">
    <citation type="submission" date="2016-11" db="EMBL/GenBank/DDBJ databases">
        <title>The macronuclear genome of Stentor coeruleus: a giant cell with tiny introns.</title>
        <authorList>
            <person name="Slabodnick M."/>
            <person name="Ruby J.G."/>
            <person name="Reiff S.B."/>
            <person name="Swart E.C."/>
            <person name="Gosai S."/>
            <person name="Prabakaran S."/>
            <person name="Witkowska E."/>
            <person name="Larue G.E."/>
            <person name="Fisher S."/>
            <person name="Freeman R.M."/>
            <person name="Gunawardena J."/>
            <person name="Chu W."/>
            <person name="Stover N.A."/>
            <person name="Gregory B.D."/>
            <person name="Nowacki M."/>
            <person name="Derisi J."/>
            <person name="Roy S.W."/>
            <person name="Marshall W.F."/>
            <person name="Sood P."/>
        </authorList>
    </citation>
    <scope>NUCLEOTIDE SEQUENCE [LARGE SCALE GENOMIC DNA]</scope>
    <source>
        <strain evidence="5">WM001</strain>
    </source>
</reference>
<comment type="caution">
    <text evidence="5">The sequence shown here is derived from an EMBL/GenBank/DDBJ whole genome shotgun (WGS) entry which is preliminary data.</text>
</comment>
<organism evidence="5 6">
    <name type="scientific">Stentor coeruleus</name>
    <dbReference type="NCBI Taxonomy" id="5963"/>
    <lineage>
        <taxon>Eukaryota</taxon>
        <taxon>Sar</taxon>
        <taxon>Alveolata</taxon>
        <taxon>Ciliophora</taxon>
        <taxon>Postciliodesmatophora</taxon>
        <taxon>Heterotrichea</taxon>
        <taxon>Heterotrichida</taxon>
        <taxon>Stentoridae</taxon>
        <taxon>Stentor</taxon>
    </lineage>
</organism>
<dbReference type="PANTHER" id="PTHR10997">
    <property type="entry name" value="IMPORTIN-7, 8, 11"/>
    <property type="match status" value="1"/>
</dbReference>
<dbReference type="EMBL" id="MPUH01001592">
    <property type="protein sequence ID" value="OMJ66970.1"/>
    <property type="molecule type" value="Genomic_DNA"/>
</dbReference>
<evidence type="ECO:0000256" key="3">
    <source>
        <dbReference type="ARBA" id="ARBA00023242"/>
    </source>
</evidence>